<sequence>MNILYLLIGFLVGGVLGWIIASLLNRSKSVSKSEFDALTDRYNILNTELALSKEKITGMEEDEASLKSDIKEQEETIGRLQRELLEAERGSATLSANLNAAQETIRNYQEEVEQIRHELKTKNEEWNEINKSLAQFTAENKSLLEKLENQKVEIVELRKQFNLEFENIASKILDEKSEKFTHLNRDNLDAILKPFGENIESFRKKVEEVYINESKERFSLGQEVKNLRELNDRLSTEANNLTRALKGSSKTQGDWGEMILENILERSGLVKGREYFVQESLRDTDGNAFTGESGSRMKPDVIIAYPDNRKVIIDSKVSLTAYANYVGADDPVEQKRYIGEHLRSVRKHIDELSRKNYQDYADTLDFVMLFIPNEPAYSLALQYDENLWQYAYERKILFISPTNLIAALKLIVDLWKREYQNRNAMDIAERGAALYDKFVNFVESLTDIEKHLNRAKQSYDNAYGQLKSGRGNLVGQAEKLRELGVKTKKSLPQSLLDEVTDEE</sequence>
<evidence type="ECO:0000256" key="6">
    <source>
        <dbReference type="SAM" id="Phobius"/>
    </source>
</evidence>
<gene>
    <name evidence="7" type="ORF">PSM36_1740</name>
</gene>
<dbReference type="PANTHER" id="PTHR30563">
    <property type="entry name" value="DNA RECOMBINATION PROTEIN RMUC"/>
    <property type="match status" value="1"/>
</dbReference>
<keyword evidence="8" id="KW-1185">Reference proteome</keyword>
<evidence type="ECO:0000256" key="3">
    <source>
        <dbReference type="ARBA" id="ARBA00023054"/>
    </source>
</evidence>
<feature type="transmembrane region" description="Helical" evidence="6">
    <location>
        <begin position="6"/>
        <end position="24"/>
    </location>
</feature>
<dbReference type="AlphaFoldDB" id="A0A1R3T5K3"/>
<keyword evidence="6" id="KW-0472">Membrane</keyword>
<keyword evidence="6" id="KW-1133">Transmembrane helix</keyword>
<protein>
    <submittedName>
        <fullName evidence="7">DNA recombination protein RmuC</fullName>
    </submittedName>
</protein>
<dbReference type="PANTHER" id="PTHR30563:SF0">
    <property type="entry name" value="DNA RECOMBINATION PROTEIN RMUC"/>
    <property type="match status" value="1"/>
</dbReference>
<feature type="coiled-coil region" evidence="5">
    <location>
        <begin position="56"/>
        <end position="164"/>
    </location>
</feature>
<proteinExistence type="inferred from homology"/>
<dbReference type="Proteomes" id="UP000187464">
    <property type="component" value="Chromosome I"/>
</dbReference>
<comment type="function">
    <text evidence="1">Involved in DNA recombination.</text>
</comment>
<evidence type="ECO:0000256" key="5">
    <source>
        <dbReference type="SAM" id="Coils"/>
    </source>
</evidence>
<evidence type="ECO:0000313" key="7">
    <source>
        <dbReference type="EMBL" id="SCD20558.1"/>
    </source>
</evidence>
<dbReference type="InterPro" id="IPR003798">
    <property type="entry name" value="DNA_recombination_RmuC"/>
</dbReference>
<accession>A0A1R3T5K3</accession>
<evidence type="ECO:0000256" key="1">
    <source>
        <dbReference type="ARBA" id="ARBA00003416"/>
    </source>
</evidence>
<organism evidence="7 8">
    <name type="scientific">Proteiniphilum saccharofermentans</name>
    <dbReference type="NCBI Taxonomy" id="1642647"/>
    <lineage>
        <taxon>Bacteria</taxon>
        <taxon>Pseudomonadati</taxon>
        <taxon>Bacteroidota</taxon>
        <taxon>Bacteroidia</taxon>
        <taxon>Bacteroidales</taxon>
        <taxon>Dysgonomonadaceae</taxon>
        <taxon>Proteiniphilum</taxon>
    </lineage>
</organism>
<reference evidence="7 8" key="1">
    <citation type="submission" date="2016-08" db="EMBL/GenBank/DDBJ databases">
        <authorList>
            <person name="Seilhamer J.J."/>
        </authorList>
    </citation>
    <scope>NUCLEOTIDE SEQUENCE [LARGE SCALE GENOMIC DNA]</scope>
    <source>
        <strain evidence="7">M3/6</strain>
    </source>
</reference>
<name>A0A1R3T5K3_9BACT</name>
<keyword evidence="6" id="KW-0812">Transmembrane</keyword>
<evidence type="ECO:0000256" key="2">
    <source>
        <dbReference type="ARBA" id="ARBA00009840"/>
    </source>
</evidence>
<keyword evidence="4" id="KW-0233">DNA recombination</keyword>
<dbReference type="RefSeq" id="WP_076930561.1">
    <property type="nucleotide sequence ID" value="NZ_LT605205.1"/>
</dbReference>
<evidence type="ECO:0000313" key="8">
    <source>
        <dbReference type="Proteomes" id="UP000187464"/>
    </source>
</evidence>
<comment type="similarity">
    <text evidence="2">Belongs to the RmuC family.</text>
</comment>
<keyword evidence="3 5" id="KW-0175">Coiled coil</keyword>
<evidence type="ECO:0000256" key="4">
    <source>
        <dbReference type="ARBA" id="ARBA00023172"/>
    </source>
</evidence>
<dbReference type="STRING" id="1642647.PSM36_1740"/>
<dbReference type="EMBL" id="LT605205">
    <property type="protein sequence ID" value="SCD20558.1"/>
    <property type="molecule type" value="Genomic_DNA"/>
</dbReference>
<dbReference type="KEGG" id="psac:PSM36_1740"/>
<dbReference type="Pfam" id="PF02646">
    <property type="entry name" value="RmuC"/>
    <property type="match status" value="1"/>
</dbReference>
<dbReference type="Gene3D" id="1.10.287.1490">
    <property type="match status" value="1"/>
</dbReference>
<dbReference type="GO" id="GO:0006310">
    <property type="term" value="P:DNA recombination"/>
    <property type="evidence" value="ECO:0007669"/>
    <property type="project" value="UniProtKB-KW"/>
</dbReference>